<evidence type="ECO:0000313" key="2">
    <source>
        <dbReference type="EMBL" id="OWZ18745.1"/>
    </source>
</evidence>
<gene>
    <name evidence="2" type="ORF">PHMEG_0007111</name>
</gene>
<comment type="caution">
    <text evidence="2">The sequence shown here is derived from an EMBL/GenBank/DDBJ whole genome shotgun (WGS) entry which is preliminary data.</text>
</comment>
<reference evidence="3" key="1">
    <citation type="submission" date="2017-03" db="EMBL/GenBank/DDBJ databases">
        <title>Phytopthora megakarya and P. palmivora, two closely related causual agents of cacao black pod achieved similar genome size and gene model numbers by different mechanisms.</title>
        <authorList>
            <person name="Ali S."/>
            <person name="Shao J."/>
            <person name="Larry D.J."/>
            <person name="Kronmiller B."/>
            <person name="Shen D."/>
            <person name="Strem M.D."/>
            <person name="Melnick R.L."/>
            <person name="Guiltinan M.J."/>
            <person name="Tyler B.M."/>
            <person name="Meinhardt L.W."/>
            <person name="Bailey B.A."/>
        </authorList>
    </citation>
    <scope>NUCLEOTIDE SEQUENCE [LARGE SCALE GENOMIC DNA]</scope>
    <source>
        <strain evidence="3">zdho120</strain>
    </source>
</reference>
<dbReference type="AlphaFoldDB" id="A0A225WM54"/>
<name>A0A225WM54_9STRA</name>
<evidence type="ECO:0000256" key="1">
    <source>
        <dbReference type="SAM" id="Phobius"/>
    </source>
</evidence>
<evidence type="ECO:0000313" key="3">
    <source>
        <dbReference type="Proteomes" id="UP000198211"/>
    </source>
</evidence>
<keyword evidence="1" id="KW-0472">Membrane</keyword>
<dbReference type="EMBL" id="NBNE01000543">
    <property type="protein sequence ID" value="OWZ18745.1"/>
    <property type="molecule type" value="Genomic_DNA"/>
</dbReference>
<protein>
    <submittedName>
        <fullName evidence="2">Uncharacterized protein</fullName>
    </submittedName>
</protein>
<dbReference type="Proteomes" id="UP000198211">
    <property type="component" value="Unassembled WGS sequence"/>
</dbReference>
<keyword evidence="3" id="KW-1185">Reference proteome</keyword>
<proteinExistence type="predicted"/>
<sequence length="73" mass="8207">MDSVSDDHCEQATVPRIGCVNSPYYYKGYKYTLHNMMSSKDGVSNYGWAILVYILMCAKTILLATLSSMSKLK</sequence>
<feature type="transmembrane region" description="Helical" evidence="1">
    <location>
        <begin position="46"/>
        <end position="66"/>
    </location>
</feature>
<organism evidence="2 3">
    <name type="scientific">Phytophthora megakarya</name>
    <dbReference type="NCBI Taxonomy" id="4795"/>
    <lineage>
        <taxon>Eukaryota</taxon>
        <taxon>Sar</taxon>
        <taxon>Stramenopiles</taxon>
        <taxon>Oomycota</taxon>
        <taxon>Peronosporomycetes</taxon>
        <taxon>Peronosporales</taxon>
        <taxon>Peronosporaceae</taxon>
        <taxon>Phytophthora</taxon>
    </lineage>
</organism>
<keyword evidence="1" id="KW-0812">Transmembrane</keyword>
<accession>A0A225WM54</accession>
<keyword evidence="1" id="KW-1133">Transmembrane helix</keyword>